<accession>A0A3N1D5L7</accession>
<comment type="caution">
    <text evidence="2">The sequence shown here is derived from an EMBL/GenBank/DDBJ whole genome shotgun (WGS) entry which is preliminary data.</text>
</comment>
<evidence type="ECO:0000313" key="3">
    <source>
        <dbReference type="Proteomes" id="UP000272400"/>
    </source>
</evidence>
<name>A0A3N1D5L7_9ACTN</name>
<reference evidence="2 3" key="1">
    <citation type="submission" date="2018-11" db="EMBL/GenBank/DDBJ databases">
        <title>Sequencing the genomes of 1000 actinobacteria strains.</title>
        <authorList>
            <person name="Klenk H.-P."/>
        </authorList>
    </citation>
    <scope>NUCLEOTIDE SEQUENCE [LARGE SCALE GENOMIC DNA]</scope>
    <source>
        <strain evidence="2 3">DSM 44254</strain>
    </source>
</reference>
<dbReference type="AlphaFoldDB" id="A0A3N1D5L7"/>
<dbReference type="RefSeq" id="WP_123668026.1">
    <property type="nucleotide sequence ID" value="NZ_RJKE01000001.1"/>
</dbReference>
<keyword evidence="3" id="KW-1185">Reference proteome</keyword>
<organism evidence="2 3">
    <name type="scientific">Actinocorallia herbida</name>
    <dbReference type="NCBI Taxonomy" id="58109"/>
    <lineage>
        <taxon>Bacteria</taxon>
        <taxon>Bacillati</taxon>
        <taxon>Actinomycetota</taxon>
        <taxon>Actinomycetes</taxon>
        <taxon>Streptosporangiales</taxon>
        <taxon>Thermomonosporaceae</taxon>
        <taxon>Actinocorallia</taxon>
    </lineage>
</organism>
<evidence type="ECO:0008006" key="4">
    <source>
        <dbReference type="Google" id="ProtNLM"/>
    </source>
</evidence>
<dbReference type="OrthoDB" id="4554997at2"/>
<dbReference type="PROSITE" id="PS51257">
    <property type="entry name" value="PROKAR_LIPOPROTEIN"/>
    <property type="match status" value="1"/>
</dbReference>
<sequence length="180" mass="18784">MRRSPTLALLAAAVASAACSGPAPTKPSPAFYDITPAPARSGETVLRGVSGTSGDEHFQLLGYTAGMPATPGSHIEVPAVNGQYVRLHLLVTNTARTSATLPLAAQRVETSDGTAYSPDLPTMSLKRQPLTPDLYAQSRLEFDLWYDIPAAAVPVKAVLQGTTPYSTTPPPAVHLALPPA</sequence>
<gene>
    <name evidence="2" type="ORF">EDD29_6523</name>
</gene>
<proteinExistence type="predicted"/>
<dbReference type="Proteomes" id="UP000272400">
    <property type="component" value="Unassembled WGS sequence"/>
</dbReference>
<feature type="chain" id="PRO_5038392347" description="DUF4352 domain-containing protein" evidence="1">
    <location>
        <begin position="18"/>
        <end position="180"/>
    </location>
</feature>
<evidence type="ECO:0000313" key="2">
    <source>
        <dbReference type="EMBL" id="ROO88841.1"/>
    </source>
</evidence>
<evidence type="ECO:0000256" key="1">
    <source>
        <dbReference type="SAM" id="SignalP"/>
    </source>
</evidence>
<dbReference type="EMBL" id="RJKE01000001">
    <property type="protein sequence ID" value="ROO88841.1"/>
    <property type="molecule type" value="Genomic_DNA"/>
</dbReference>
<feature type="signal peptide" evidence="1">
    <location>
        <begin position="1"/>
        <end position="17"/>
    </location>
</feature>
<protein>
    <recommendedName>
        <fullName evidence="4">DUF4352 domain-containing protein</fullName>
    </recommendedName>
</protein>
<keyword evidence="1" id="KW-0732">Signal</keyword>